<dbReference type="Gene3D" id="2.40.30.10">
    <property type="entry name" value="Translation factors"/>
    <property type="match status" value="1"/>
</dbReference>
<keyword evidence="5" id="KW-0496">Mitochondrion</keyword>
<protein>
    <recommendedName>
        <fullName evidence="7">Large ribosomal subunit protein uL3m</fullName>
    </recommendedName>
</protein>
<proteinExistence type="inferred from homology"/>
<dbReference type="PANTHER" id="PTHR11229:SF8">
    <property type="entry name" value="LARGE RIBOSOMAL SUBUNIT PROTEIN UL3M"/>
    <property type="match status" value="1"/>
</dbReference>
<comment type="similarity">
    <text evidence="2 8">Belongs to the universal ribosomal protein uL3 family.</text>
</comment>
<evidence type="ECO:0000256" key="2">
    <source>
        <dbReference type="ARBA" id="ARBA00006540"/>
    </source>
</evidence>
<comment type="subcellular location">
    <subcellularLocation>
        <location evidence="1">Mitochondrion</location>
    </subcellularLocation>
</comment>
<keyword evidence="10" id="KW-1185">Reference proteome</keyword>
<dbReference type="PANTHER" id="PTHR11229">
    <property type="entry name" value="50S RIBOSOMAL PROTEIN L3"/>
    <property type="match status" value="1"/>
</dbReference>
<dbReference type="Pfam" id="PF00297">
    <property type="entry name" value="Ribosomal_L3"/>
    <property type="match status" value="1"/>
</dbReference>
<organism evidence="9 10">
    <name type="scientific">[Candida] anglica</name>
    <dbReference type="NCBI Taxonomy" id="148631"/>
    <lineage>
        <taxon>Eukaryota</taxon>
        <taxon>Fungi</taxon>
        <taxon>Dikarya</taxon>
        <taxon>Ascomycota</taxon>
        <taxon>Saccharomycotina</taxon>
        <taxon>Pichiomycetes</taxon>
        <taxon>Debaryomycetaceae</taxon>
        <taxon>Kurtzmaniella</taxon>
    </lineage>
</organism>
<evidence type="ECO:0000256" key="3">
    <source>
        <dbReference type="ARBA" id="ARBA00022946"/>
    </source>
</evidence>
<gene>
    <name evidence="9" type="primary">MRPL9</name>
    <name evidence="9" type="ORF">CAAN4_E07382</name>
</gene>
<dbReference type="NCBIfam" id="TIGR03625">
    <property type="entry name" value="L3_bact"/>
    <property type="match status" value="1"/>
</dbReference>
<sequence length="279" mass="29835">MWTTIRQVPSLGSGIAAVKPMSFTRGVARLTSIHTVTSTKTVAPKINHSLEMANTRKQLLERPGLLGVKRGMLSWYTNDGKQLAATVVEVDSCEVLQNKTLDKEGFFAVQLGHGTKMKNVTAQLLKHCERAGVAPKQDIREFRVRDASGLIPEGTEITADYFAVGQKVDCQSVSKGKGFAGVMKRHGFKGLRASHGVSKAHRSAGSMGATQSPGRVLPGKKMAGRMGGDSRTVLNNEILHADGANGILVIKGQIAGPNGCLVKISDAKRLYGKCEDGSR</sequence>
<evidence type="ECO:0000313" key="9">
    <source>
        <dbReference type="EMBL" id="CAK7907857.1"/>
    </source>
</evidence>
<keyword evidence="4 8" id="KW-0689">Ribosomal protein</keyword>
<dbReference type="InterPro" id="IPR019927">
    <property type="entry name" value="Ribosomal_uL3_bac/org-type"/>
</dbReference>
<evidence type="ECO:0000256" key="8">
    <source>
        <dbReference type="RuleBase" id="RU003905"/>
    </source>
</evidence>
<accession>A0ABP0ECN5</accession>
<keyword evidence="3" id="KW-0809">Transit peptide</keyword>
<reference evidence="9 10" key="1">
    <citation type="submission" date="2024-01" db="EMBL/GenBank/DDBJ databases">
        <authorList>
            <consortium name="Genoscope - CEA"/>
            <person name="William W."/>
        </authorList>
    </citation>
    <scope>NUCLEOTIDE SEQUENCE [LARGE SCALE GENOMIC DNA]</scope>
    <source>
        <strain evidence="9 10">29B2s-10</strain>
    </source>
</reference>
<name>A0ABP0ECN5_9ASCO</name>
<dbReference type="Gene3D" id="3.30.160.810">
    <property type="match status" value="1"/>
</dbReference>
<evidence type="ECO:0000256" key="6">
    <source>
        <dbReference type="ARBA" id="ARBA00023274"/>
    </source>
</evidence>
<evidence type="ECO:0000313" key="10">
    <source>
        <dbReference type="Proteomes" id="UP001497600"/>
    </source>
</evidence>
<dbReference type="GO" id="GO:0005840">
    <property type="term" value="C:ribosome"/>
    <property type="evidence" value="ECO:0007669"/>
    <property type="project" value="UniProtKB-KW"/>
</dbReference>
<dbReference type="InterPro" id="IPR019926">
    <property type="entry name" value="Ribosomal_uL3_CS"/>
</dbReference>
<evidence type="ECO:0000256" key="4">
    <source>
        <dbReference type="ARBA" id="ARBA00022980"/>
    </source>
</evidence>
<evidence type="ECO:0000256" key="5">
    <source>
        <dbReference type="ARBA" id="ARBA00023128"/>
    </source>
</evidence>
<evidence type="ECO:0000256" key="1">
    <source>
        <dbReference type="ARBA" id="ARBA00004173"/>
    </source>
</evidence>
<dbReference type="InterPro" id="IPR009000">
    <property type="entry name" value="Transl_B-barrel_sf"/>
</dbReference>
<dbReference type="PROSITE" id="PS00474">
    <property type="entry name" value="RIBOSOMAL_L3"/>
    <property type="match status" value="1"/>
</dbReference>
<evidence type="ECO:0000256" key="7">
    <source>
        <dbReference type="ARBA" id="ARBA00035209"/>
    </source>
</evidence>
<keyword evidence="6 8" id="KW-0687">Ribonucleoprotein</keyword>
<dbReference type="InterPro" id="IPR000597">
    <property type="entry name" value="Ribosomal_uL3"/>
</dbReference>
<dbReference type="SUPFAM" id="SSF50447">
    <property type="entry name" value="Translation proteins"/>
    <property type="match status" value="1"/>
</dbReference>
<dbReference type="EMBL" id="OZ004257">
    <property type="protein sequence ID" value="CAK7907857.1"/>
    <property type="molecule type" value="Genomic_DNA"/>
</dbReference>
<dbReference type="Proteomes" id="UP001497600">
    <property type="component" value="Chromosome E"/>
</dbReference>